<organism evidence="2 3">
    <name type="scientific">Neomoorella stamsii</name>
    <dbReference type="NCBI Taxonomy" id="1266720"/>
    <lineage>
        <taxon>Bacteria</taxon>
        <taxon>Bacillati</taxon>
        <taxon>Bacillota</taxon>
        <taxon>Clostridia</taxon>
        <taxon>Neomoorellales</taxon>
        <taxon>Neomoorellaceae</taxon>
        <taxon>Neomoorella</taxon>
    </lineage>
</organism>
<dbReference type="Pfam" id="PF00456">
    <property type="entry name" value="Transketolase_N"/>
    <property type="match status" value="1"/>
</dbReference>
<protein>
    <submittedName>
        <fullName evidence="2">Transketolase</fullName>
        <ecNumber evidence="2">2.2.1.1</ecNumber>
    </submittedName>
</protein>
<accession>A0A9X7J6F8</accession>
<dbReference type="InterPro" id="IPR029061">
    <property type="entry name" value="THDP-binding"/>
</dbReference>
<evidence type="ECO:0000313" key="3">
    <source>
        <dbReference type="Proteomes" id="UP000239430"/>
    </source>
</evidence>
<dbReference type="EMBL" id="PVXL01000008">
    <property type="protein sequence ID" value="PRR77514.1"/>
    <property type="molecule type" value="Genomic_DNA"/>
</dbReference>
<feature type="domain" description="Transketolase N-terminal" evidence="1">
    <location>
        <begin position="14"/>
        <end position="274"/>
    </location>
</feature>
<dbReference type="PANTHER" id="PTHR47514:SF2">
    <property type="entry name" value="TRANSKETOLASE"/>
    <property type="match status" value="1"/>
</dbReference>
<keyword evidence="2" id="KW-0808">Transferase</keyword>
<dbReference type="InterPro" id="IPR005474">
    <property type="entry name" value="Transketolase_N"/>
</dbReference>
<dbReference type="Proteomes" id="UP000239430">
    <property type="component" value="Unassembled WGS sequence"/>
</dbReference>
<comment type="caution">
    <text evidence="2">The sequence shown here is derived from an EMBL/GenBank/DDBJ whole genome shotgun (WGS) entry which is preliminary data.</text>
</comment>
<reference evidence="2 3" key="1">
    <citation type="submission" date="2018-03" db="EMBL/GenBank/DDBJ databases">
        <title>Genome sequence of Moorella stamsii DSM 26217.</title>
        <authorList>
            <person name="Poehlein A."/>
            <person name="Daniel R."/>
        </authorList>
    </citation>
    <scope>NUCLEOTIDE SEQUENCE [LARGE SCALE GENOMIC DNA]</scope>
    <source>
        <strain evidence="3">DSM 26217</strain>
    </source>
</reference>
<proteinExistence type="predicted"/>
<name>A0A9X7J6F8_9FIRM</name>
<sequence>MMKDSELEVRKIQQAAAQIRKDSIWMSTRAGCGHLAPALSIAEIVAALYLGVMRHNPQQPNWPDRDRFILSKGHGCLALYSILAQTGYFDRRRLREFCSTYDTPLPGHPERKLPGVEANTGSLGHGIALGMGMALGARLDGRKYRVFVLTGDGELQEGSNWEAAMAVARYGLDNLVVIVDRNQLQLGGFTEEIGRLEPLAAKWAAFGWSTKVVDGHDVVALLATLQGVPPEEGKPTAVIAHTVKGKGLPLAENKVEWHYKVLTREQYEALKDELQLGELLDDCPA</sequence>
<dbReference type="EC" id="2.2.1.1" evidence="2"/>
<evidence type="ECO:0000313" key="2">
    <source>
        <dbReference type="EMBL" id="PRR77514.1"/>
    </source>
</evidence>
<keyword evidence="3" id="KW-1185">Reference proteome</keyword>
<dbReference type="SUPFAM" id="SSF52518">
    <property type="entry name" value="Thiamin diphosphate-binding fold (THDP-binding)"/>
    <property type="match status" value="1"/>
</dbReference>
<dbReference type="CDD" id="cd02012">
    <property type="entry name" value="TPP_TK"/>
    <property type="match status" value="1"/>
</dbReference>
<dbReference type="GO" id="GO:0004802">
    <property type="term" value="F:transketolase activity"/>
    <property type="evidence" value="ECO:0007669"/>
    <property type="project" value="UniProtKB-EC"/>
</dbReference>
<dbReference type="AlphaFoldDB" id="A0A9X7J6F8"/>
<evidence type="ECO:0000259" key="1">
    <source>
        <dbReference type="Pfam" id="PF00456"/>
    </source>
</evidence>
<gene>
    <name evidence="2" type="primary">tkt</name>
    <name evidence="2" type="ORF">MOST_02640</name>
</gene>
<dbReference type="Gene3D" id="3.40.50.970">
    <property type="match status" value="1"/>
</dbReference>
<dbReference type="PANTHER" id="PTHR47514">
    <property type="entry name" value="TRANSKETOLASE N-TERMINAL SECTION-RELATED"/>
    <property type="match status" value="1"/>
</dbReference>